<accession>A0AAW5QZN4</accession>
<evidence type="ECO:0000256" key="7">
    <source>
        <dbReference type="ARBA" id="ARBA00023136"/>
    </source>
</evidence>
<dbReference type="NCBIfam" id="TIGR01726">
    <property type="entry name" value="HEQRo_perm_3TM"/>
    <property type="match status" value="1"/>
</dbReference>
<name>A0AAW5QZN4_9HYPH</name>
<keyword evidence="6 8" id="KW-1133">Transmembrane helix</keyword>
<dbReference type="PANTHER" id="PTHR30614">
    <property type="entry name" value="MEMBRANE COMPONENT OF AMINO ACID ABC TRANSPORTER"/>
    <property type="match status" value="1"/>
</dbReference>
<evidence type="ECO:0000313" key="11">
    <source>
        <dbReference type="Proteomes" id="UP001320898"/>
    </source>
</evidence>
<evidence type="ECO:0000259" key="9">
    <source>
        <dbReference type="PROSITE" id="PS50928"/>
    </source>
</evidence>
<evidence type="ECO:0000256" key="1">
    <source>
        <dbReference type="ARBA" id="ARBA00004429"/>
    </source>
</evidence>
<feature type="transmembrane region" description="Helical" evidence="8">
    <location>
        <begin position="93"/>
        <end position="113"/>
    </location>
</feature>
<dbReference type="InterPro" id="IPR043429">
    <property type="entry name" value="ArtM/GltK/GlnP/TcyL/YhdX-like"/>
</dbReference>
<evidence type="ECO:0000256" key="2">
    <source>
        <dbReference type="ARBA" id="ARBA00010072"/>
    </source>
</evidence>
<dbReference type="SUPFAM" id="SSF161098">
    <property type="entry name" value="MetI-like"/>
    <property type="match status" value="1"/>
</dbReference>
<reference evidence="10 11" key="1">
    <citation type="submission" date="2022-04" db="EMBL/GenBank/DDBJ databases">
        <authorList>
            <person name="Ye Y.-Q."/>
            <person name="Du Z.-J."/>
        </authorList>
    </citation>
    <scope>NUCLEOTIDE SEQUENCE [LARGE SCALE GENOMIC DNA]</scope>
    <source>
        <strain evidence="10 11">A6E488</strain>
    </source>
</reference>
<evidence type="ECO:0000313" key="10">
    <source>
        <dbReference type="EMBL" id="MCT8973382.1"/>
    </source>
</evidence>
<evidence type="ECO:0000256" key="5">
    <source>
        <dbReference type="ARBA" id="ARBA00022692"/>
    </source>
</evidence>
<dbReference type="GO" id="GO:0006865">
    <property type="term" value="P:amino acid transport"/>
    <property type="evidence" value="ECO:0007669"/>
    <property type="project" value="TreeGrafter"/>
</dbReference>
<dbReference type="AlphaFoldDB" id="A0AAW5QZN4"/>
<feature type="transmembrane region" description="Helical" evidence="8">
    <location>
        <begin position="31"/>
        <end position="53"/>
    </location>
</feature>
<comment type="caution">
    <text evidence="10">The sequence shown here is derived from an EMBL/GenBank/DDBJ whole genome shotgun (WGS) entry which is preliminary data.</text>
</comment>
<dbReference type="CDD" id="cd06261">
    <property type="entry name" value="TM_PBP2"/>
    <property type="match status" value="1"/>
</dbReference>
<feature type="domain" description="ABC transmembrane type-1" evidence="9">
    <location>
        <begin position="29"/>
        <end position="217"/>
    </location>
</feature>
<keyword evidence="5 8" id="KW-0812">Transmembrane</keyword>
<comment type="similarity">
    <text evidence="2">Belongs to the binding-protein-dependent transport system permease family. HisMQ subfamily.</text>
</comment>
<evidence type="ECO:0000256" key="4">
    <source>
        <dbReference type="ARBA" id="ARBA00022475"/>
    </source>
</evidence>
<keyword evidence="3 8" id="KW-0813">Transport</keyword>
<dbReference type="EMBL" id="JALIDZ010000007">
    <property type="protein sequence ID" value="MCT8973382.1"/>
    <property type="molecule type" value="Genomic_DNA"/>
</dbReference>
<protein>
    <submittedName>
        <fullName evidence="10">Amino acid ABC transporter permease</fullName>
    </submittedName>
</protein>
<proteinExistence type="inferred from homology"/>
<keyword evidence="7 8" id="KW-0472">Membrane</keyword>
<gene>
    <name evidence="10" type="ORF">MUB46_16090</name>
</gene>
<dbReference type="InterPro" id="IPR010065">
    <property type="entry name" value="AA_ABC_transptr_permease_3TM"/>
</dbReference>
<evidence type="ECO:0000256" key="3">
    <source>
        <dbReference type="ARBA" id="ARBA00022448"/>
    </source>
</evidence>
<evidence type="ECO:0000256" key="6">
    <source>
        <dbReference type="ARBA" id="ARBA00022989"/>
    </source>
</evidence>
<comment type="subcellular location">
    <subcellularLocation>
        <location evidence="1">Cell inner membrane</location>
        <topology evidence="1">Multi-pass membrane protein</topology>
    </subcellularLocation>
    <subcellularLocation>
        <location evidence="8">Cell membrane</location>
        <topology evidence="8">Multi-pass membrane protein</topology>
    </subcellularLocation>
</comment>
<dbReference type="GO" id="GO:0022857">
    <property type="term" value="F:transmembrane transporter activity"/>
    <property type="evidence" value="ECO:0007669"/>
    <property type="project" value="InterPro"/>
</dbReference>
<dbReference type="PANTHER" id="PTHR30614:SF34">
    <property type="entry name" value="BLR6398 PROTEIN"/>
    <property type="match status" value="1"/>
</dbReference>
<dbReference type="InterPro" id="IPR000515">
    <property type="entry name" value="MetI-like"/>
</dbReference>
<dbReference type="InterPro" id="IPR035906">
    <property type="entry name" value="MetI-like_sf"/>
</dbReference>
<feature type="transmembrane region" description="Helical" evidence="8">
    <location>
        <begin position="196"/>
        <end position="216"/>
    </location>
</feature>
<keyword evidence="4" id="KW-1003">Cell membrane</keyword>
<evidence type="ECO:0000256" key="8">
    <source>
        <dbReference type="RuleBase" id="RU363032"/>
    </source>
</evidence>
<organism evidence="10 11">
    <name type="scientific">Microbaculum marinisediminis</name>
    <dbReference type="NCBI Taxonomy" id="2931392"/>
    <lineage>
        <taxon>Bacteria</taxon>
        <taxon>Pseudomonadati</taxon>
        <taxon>Pseudomonadota</taxon>
        <taxon>Alphaproteobacteria</taxon>
        <taxon>Hyphomicrobiales</taxon>
        <taxon>Tepidamorphaceae</taxon>
        <taxon>Microbaculum</taxon>
    </lineage>
</organism>
<keyword evidence="11" id="KW-1185">Reference proteome</keyword>
<feature type="transmembrane region" description="Helical" evidence="8">
    <location>
        <begin position="65"/>
        <end position="87"/>
    </location>
</feature>
<dbReference type="Proteomes" id="UP001320898">
    <property type="component" value="Unassembled WGS sequence"/>
</dbReference>
<dbReference type="Gene3D" id="1.10.3720.10">
    <property type="entry name" value="MetI-like"/>
    <property type="match status" value="1"/>
</dbReference>
<dbReference type="Pfam" id="PF00528">
    <property type="entry name" value="BPD_transp_1"/>
    <property type="match status" value="1"/>
</dbReference>
<dbReference type="PROSITE" id="PS50928">
    <property type="entry name" value="ABC_TM1"/>
    <property type="match status" value="1"/>
</dbReference>
<sequence>MAQKNGRVSDMYSMRTFGLDEALYLLQAAQWTIYLSVLTFAMGGLVGFVIALARSSRSPALRTISGAYVQIFQNTPLIMQLFIVYYGLSLLGFRLPAVIAAGVALTFFASAFLGEIWKGSIQAVPRQQFEAADALALSPWHRTRYIILPQAIRIATPPTVGFFVQIVKNTSLTSIVGMTELMRAATIMNNATMAPLNIYAVVCLIYFLICFPLSVLSRKLEARVNVGR</sequence>
<dbReference type="GO" id="GO:0043190">
    <property type="term" value="C:ATP-binding cassette (ABC) transporter complex"/>
    <property type="evidence" value="ECO:0007669"/>
    <property type="project" value="InterPro"/>
</dbReference>